<evidence type="ECO:0000259" key="8">
    <source>
        <dbReference type="PROSITE" id="PS50071"/>
    </source>
</evidence>
<keyword evidence="2 5" id="KW-0238">DNA-binding</keyword>
<dbReference type="PROSITE" id="PS50071">
    <property type="entry name" value="HOMEOBOX_2"/>
    <property type="match status" value="1"/>
</dbReference>
<dbReference type="SMART" id="SM00389">
    <property type="entry name" value="HOX"/>
    <property type="match status" value="1"/>
</dbReference>
<dbReference type="InterPro" id="IPR009057">
    <property type="entry name" value="Homeodomain-like_sf"/>
</dbReference>
<dbReference type="InterPro" id="IPR050649">
    <property type="entry name" value="Paired_Homeobox_TFs"/>
</dbReference>
<comment type="subcellular location">
    <subcellularLocation>
        <location evidence="1 5 6">Nucleus</location>
    </subcellularLocation>
</comment>
<dbReference type="CDD" id="cd00086">
    <property type="entry name" value="homeodomain"/>
    <property type="match status" value="1"/>
</dbReference>
<feature type="domain" description="Homeobox" evidence="8">
    <location>
        <begin position="56"/>
        <end position="116"/>
    </location>
</feature>
<reference evidence="9 10" key="1">
    <citation type="submission" date="2022-05" db="EMBL/GenBank/DDBJ databases">
        <authorList>
            <consortium name="Genoscope - CEA"/>
            <person name="William W."/>
        </authorList>
    </citation>
    <scope>NUCLEOTIDE SEQUENCE [LARGE SCALE GENOMIC DNA]</scope>
</reference>
<accession>A0ABN8RGE1</accession>
<sequence length="207" mass="24421">MSASFSSSFTIESILSRPTHQRCMPYSIPHPYPIMPLAQGYIGFPRFGDLLRTQPKRKRRHRTIFTEEQLDLLEGTFQKTHYPDVLLREELAMKVELKEERVEVWFKNRRAKWRKQKREDQEAKKKKTHVLTPDEKTSSLEVLPQRSPTTIIEHDIDNSSDELHLRKTSEIINESYVTQGSFTETPRLEAKTRGQPLPFTARTEERR</sequence>
<evidence type="ECO:0000256" key="4">
    <source>
        <dbReference type="ARBA" id="ARBA00023242"/>
    </source>
</evidence>
<evidence type="ECO:0000256" key="7">
    <source>
        <dbReference type="SAM" id="MobiDB-lite"/>
    </source>
</evidence>
<evidence type="ECO:0000256" key="2">
    <source>
        <dbReference type="ARBA" id="ARBA00023125"/>
    </source>
</evidence>
<dbReference type="InterPro" id="IPR017970">
    <property type="entry name" value="Homeobox_CS"/>
</dbReference>
<evidence type="ECO:0000313" key="9">
    <source>
        <dbReference type="EMBL" id="CAH3177968.1"/>
    </source>
</evidence>
<feature type="DNA-binding region" description="Homeobox" evidence="5">
    <location>
        <begin position="58"/>
        <end position="117"/>
    </location>
</feature>
<protein>
    <recommendedName>
        <fullName evidence="8">Homeobox domain-containing protein</fullName>
    </recommendedName>
</protein>
<dbReference type="Pfam" id="PF00046">
    <property type="entry name" value="Homeodomain"/>
    <property type="match status" value="1"/>
</dbReference>
<dbReference type="Proteomes" id="UP001159405">
    <property type="component" value="Unassembled WGS sequence"/>
</dbReference>
<name>A0ABN8RGE1_9CNID</name>
<comment type="caution">
    <text evidence="9">The sequence shown here is derived from an EMBL/GenBank/DDBJ whole genome shotgun (WGS) entry which is preliminary data.</text>
</comment>
<keyword evidence="10" id="KW-1185">Reference proteome</keyword>
<dbReference type="SUPFAM" id="SSF46689">
    <property type="entry name" value="Homeodomain-like"/>
    <property type="match status" value="1"/>
</dbReference>
<evidence type="ECO:0000256" key="3">
    <source>
        <dbReference type="ARBA" id="ARBA00023155"/>
    </source>
</evidence>
<evidence type="ECO:0000256" key="1">
    <source>
        <dbReference type="ARBA" id="ARBA00004123"/>
    </source>
</evidence>
<proteinExistence type="predicted"/>
<evidence type="ECO:0000313" key="10">
    <source>
        <dbReference type="Proteomes" id="UP001159405"/>
    </source>
</evidence>
<feature type="region of interest" description="Disordered" evidence="7">
    <location>
        <begin position="116"/>
        <end position="140"/>
    </location>
</feature>
<organism evidence="9 10">
    <name type="scientific">Porites lobata</name>
    <dbReference type="NCBI Taxonomy" id="104759"/>
    <lineage>
        <taxon>Eukaryota</taxon>
        <taxon>Metazoa</taxon>
        <taxon>Cnidaria</taxon>
        <taxon>Anthozoa</taxon>
        <taxon>Hexacorallia</taxon>
        <taxon>Scleractinia</taxon>
        <taxon>Fungiina</taxon>
        <taxon>Poritidae</taxon>
        <taxon>Porites</taxon>
    </lineage>
</organism>
<dbReference type="Gene3D" id="1.10.10.60">
    <property type="entry name" value="Homeodomain-like"/>
    <property type="match status" value="1"/>
</dbReference>
<evidence type="ECO:0000256" key="6">
    <source>
        <dbReference type="RuleBase" id="RU000682"/>
    </source>
</evidence>
<keyword evidence="4 5" id="KW-0539">Nucleus</keyword>
<feature type="region of interest" description="Disordered" evidence="7">
    <location>
        <begin position="181"/>
        <end position="207"/>
    </location>
</feature>
<gene>
    <name evidence="9" type="ORF">PLOB_00020052</name>
</gene>
<dbReference type="PROSITE" id="PS00027">
    <property type="entry name" value="HOMEOBOX_1"/>
    <property type="match status" value="1"/>
</dbReference>
<keyword evidence="3 5" id="KW-0371">Homeobox</keyword>
<dbReference type="PANTHER" id="PTHR24329:SF516">
    <property type="entry name" value="HOMEOBOX PROTEIN GOOSECOID"/>
    <property type="match status" value="1"/>
</dbReference>
<dbReference type="InterPro" id="IPR001356">
    <property type="entry name" value="HD"/>
</dbReference>
<dbReference type="PANTHER" id="PTHR24329">
    <property type="entry name" value="HOMEOBOX PROTEIN ARISTALESS"/>
    <property type="match status" value="1"/>
</dbReference>
<dbReference type="EMBL" id="CALNXK010000233">
    <property type="protein sequence ID" value="CAH3177968.1"/>
    <property type="molecule type" value="Genomic_DNA"/>
</dbReference>
<evidence type="ECO:0000256" key="5">
    <source>
        <dbReference type="PROSITE-ProRule" id="PRU00108"/>
    </source>
</evidence>